<comment type="caution">
    <text evidence="1">The sequence shown here is derived from an EMBL/GenBank/DDBJ whole genome shotgun (WGS) entry which is preliminary data.</text>
</comment>
<name>A0A7G2K0S6_HAEIF</name>
<organism evidence="1">
    <name type="scientific">Haemophilus influenzae HK1212</name>
    <dbReference type="NCBI Taxonomy" id="456482"/>
    <lineage>
        <taxon>Bacteria</taxon>
        <taxon>Pseudomonadati</taxon>
        <taxon>Pseudomonadota</taxon>
        <taxon>Gammaproteobacteria</taxon>
        <taxon>Pasteurellales</taxon>
        <taxon>Pasteurellaceae</taxon>
        <taxon>Haemophilus</taxon>
    </lineage>
</organism>
<reference evidence="1" key="1">
    <citation type="journal article" date="2010" name="Genomics">
        <title>Tracing phylogenomic events leading to diversity of Haemophilus influenzae and the emergence of Brazilian Purpuric Fever (BPF)-associated clones.</title>
        <authorList>
            <person name="Papazisi L."/>
            <person name="Ratnayake S."/>
            <person name="Remortel B.G."/>
            <person name="Bock G.R."/>
            <person name="Liang W."/>
            <person name="Saeed A.I."/>
            <person name="Liu J."/>
            <person name="Fleischmann R.D."/>
            <person name="Kilian M."/>
            <person name="Peterson S.N."/>
        </authorList>
    </citation>
    <scope>NUCLEOTIDE SEQUENCE [LARGE SCALE GENOMIC DNA]</scope>
    <source>
        <strain evidence="1">HK1212</strain>
    </source>
</reference>
<dbReference type="AlphaFoldDB" id="A0A7G2K0S6"/>
<protein>
    <submittedName>
        <fullName evidence="1">Uncharacterized protein</fullName>
    </submittedName>
</protein>
<proteinExistence type="predicted"/>
<sequence>TAVSHFSVMMTCYVNLREQSYDQVKQTQETYKMTNFKMRTEQEIMMELALIAVKEHDGFIVDGSQYSLPNECEQTFVYNTAFLDVRFVEDGRKDCVVRFTSTLAPFAPPFYCLLSELED</sequence>
<dbReference type="EMBL" id="ABFC01000400">
    <property type="protein sequence ID" value="EFA28997.1"/>
    <property type="molecule type" value="Genomic_DNA"/>
</dbReference>
<evidence type="ECO:0000313" key="1">
    <source>
        <dbReference type="EMBL" id="EFA28997.1"/>
    </source>
</evidence>
<gene>
    <name evidence="1" type="ORF">HAINFHK1212_0215</name>
</gene>
<accession>A0A7G2K0S6</accession>
<feature type="non-terminal residue" evidence="1">
    <location>
        <position position="1"/>
    </location>
</feature>